<evidence type="ECO:0000313" key="2">
    <source>
        <dbReference type="Proteomes" id="UP000070355"/>
    </source>
</evidence>
<proteinExistence type="predicted"/>
<organism evidence="1 2">
    <name type="scientific">Gemella haemolysans</name>
    <dbReference type="NCBI Taxonomy" id="1379"/>
    <lineage>
        <taxon>Bacteria</taxon>
        <taxon>Bacillati</taxon>
        <taxon>Bacillota</taxon>
        <taxon>Bacilli</taxon>
        <taxon>Bacillales</taxon>
        <taxon>Gemellaceae</taxon>
        <taxon>Gemella</taxon>
    </lineage>
</organism>
<evidence type="ECO:0008006" key="3">
    <source>
        <dbReference type="Google" id="ProtNLM"/>
    </source>
</evidence>
<reference evidence="2" key="1">
    <citation type="submission" date="2016-01" db="EMBL/GenBank/DDBJ databases">
        <authorList>
            <person name="Mitreva M."/>
            <person name="Pepin K.H."/>
            <person name="Mihindukulasuriya K.A."/>
            <person name="Fulton R."/>
            <person name="Fronick C."/>
            <person name="O'Laughlin M."/>
            <person name="Miner T."/>
            <person name="Herter B."/>
            <person name="Rosa B.A."/>
            <person name="Cordes M."/>
            <person name="Tomlinson C."/>
            <person name="Wollam A."/>
            <person name="Palsikar V.B."/>
            <person name="Mardis E.R."/>
            <person name="Wilson R.K."/>
        </authorList>
    </citation>
    <scope>NUCLEOTIDE SEQUENCE [LARGE SCALE GENOMIC DNA]</scope>
    <source>
        <strain evidence="2">DNF01167</strain>
    </source>
</reference>
<dbReference type="STRING" id="1379.HMPREF3186_00921"/>
<dbReference type="InterPro" id="IPR029052">
    <property type="entry name" value="Metallo-depent_PP-like"/>
</dbReference>
<dbReference type="AlphaFoldDB" id="A0A133ZWH3"/>
<gene>
    <name evidence="1" type="ORF">HMPREF3186_00921</name>
</gene>
<dbReference type="Gene3D" id="3.60.21.10">
    <property type="match status" value="1"/>
</dbReference>
<name>A0A133ZWH3_9BACL</name>
<dbReference type="SUPFAM" id="SSF56300">
    <property type="entry name" value="Metallo-dependent phosphatases"/>
    <property type="match status" value="1"/>
</dbReference>
<sequence length="301" mass="34472">MEKGRNCSLEYILRKDWTKKSKKLEEEVIYIVGGLYGNRYALEIINKMAHDENAKIVFNGDMHWFDIEKEDFLKIEELSKDSIKLLGNVEFELLNNTLSLGCGCNYPEDVSDGVVERSNIIHNMMKENIKGDQILNDIKERSKTLVLDFFGKKIAITHGDEKSMSGWECSNDNLKLESRKKELDSWFEENNIDILATTHTCLPAVYDNGRNIVINNGAAGMANVEGQTYGLITRIAKSSNKKAIYSEFRNGLYVELVKVNFDIEKFKLWFEEIWPDDSPASISYKSRIINGTSLEIEDINV</sequence>
<dbReference type="Proteomes" id="UP000070355">
    <property type="component" value="Unassembled WGS sequence"/>
</dbReference>
<dbReference type="OrthoDB" id="9800565at2"/>
<protein>
    <recommendedName>
        <fullName evidence="3">Calcineurin-like phosphoesterase domain-containing protein</fullName>
    </recommendedName>
</protein>
<dbReference type="EMBL" id="LSDC01000063">
    <property type="protein sequence ID" value="KXB59784.1"/>
    <property type="molecule type" value="Genomic_DNA"/>
</dbReference>
<dbReference type="PATRIC" id="fig|1379.3.peg.904"/>
<comment type="caution">
    <text evidence="1">The sequence shown here is derived from an EMBL/GenBank/DDBJ whole genome shotgun (WGS) entry which is preliminary data.</text>
</comment>
<accession>A0A133ZWH3</accession>
<dbReference type="RefSeq" id="WP_060914099.1">
    <property type="nucleotide sequence ID" value="NZ_KQ959957.1"/>
</dbReference>
<evidence type="ECO:0000313" key="1">
    <source>
        <dbReference type="EMBL" id="KXB59784.1"/>
    </source>
</evidence>